<dbReference type="InterPro" id="IPR005650">
    <property type="entry name" value="BlaI_family"/>
</dbReference>
<evidence type="ECO:0000256" key="4">
    <source>
        <dbReference type="ARBA" id="ARBA00023163"/>
    </source>
</evidence>
<proteinExistence type="inferred from homology"/>
<dbReference type="InterPro" id="IPR036388">
    <property type="entry name" value="WH-like_DNA-bd_sf"/>
</dbReference>
<keyword evidence="4" id="KW-0804">Transcription</keyword>
<dbReference type="InterPro" id="IPR036390">
    <property type="entry name" value="WH_DNA-bd_sf"/>
</dbReference>
<comment type="similarity">
    <text evidence="1">Belongs to the BlaI transcriptional regulatory family.</text>
</comment>
<dbReference type="GO" id="GO:0003677">
    <property type="term" value="F:DNA binding"/>
    <property type="evidence" value="ECO:0007669"/>
    <property type="project" value="UniProtKB-KW"/>
</dbReference>
<evidence type="ECO:0000313" key="6">
    <source>
        <dbReference type="Proteomes" id="UP000000844"/>
    </source>
</evidence>
<reference evidence="5 6" key="1">
    <citation type="journal article" date="2009" name="Stand. Genomic Sci.">
        <title>Complete genome sequence of Stackebrandtia nassauensis type strain (LLR-40K-21).</title>
        <authorList>
            <person name="Munk C."/>
            <person name="Lapidus A."/>
            <person name="Copeland A."/>
            <person name="Jando M."/>
            <person name="Mayilraj S."/>
            <person name="Glavina Del Rio T."/>
            <person name="Nolan M."/>
            <person name="Chen F."/>
            <person name="Lucas S."/>
            <person name="Tice H."/>
            <person name="Cheng J.F."/>
            <person name="Han C."/>
            <person name="Detter J.C."/>
            <person name="Bruce D."/>
            <person name="Goodwin L."/>
            <person name="Chain P."/>
            <person name="Pitluck S."/>
            <person name="Goker M."/>
            <person name="Ovchinikova G."/>
            <person name="Pati A."/>
            <person name="Ivanova N."/>
            <person name="Mavromatis K."/>
            <person name="Chen A."/>
            <person name="Palaniappan K."/>
            <person name="Land M."/>
            <person name="Hauser L."/>
            <person name="Chang Y.J."/>
            <person name="Jeffries C.D."/>
            <person name="Bristow J."/>
            <person name="Eisen J.A."/>
            <person name="Markowitz V."/>
            <person name="Hugenholtz P."/>
            <person name="Kyrpides N.C."/>
            <person name="Klenk H.P."/>
        </authorList>
    </citation>
    <scope>NUCLEOTIDE SEQUENCE [LARGE SCALE GENOMIC DNA]</scope>
    <source>
        <strain evidence="6">DSM 44728 / CIP 108903 / NRRL B-16338 / NBRC 102104 / LLR-40K-21</strain>
    </source>
</reference>
<dbReference type="GO" id="GO:0045892">
    <property type="term" value="P:negative regulation of DNA-templated transcription"/>
    <property type="evidence" value="ECO:0007669"/>
    <property type="project" value="InterPro"/>
</dbReference>
<dbReference type="Pfam" id="PF03965">
    <property type="entry name" value="Penicillinase_R"/>
    <property type="match status" value="1"/>
</dbReference>
<evidence type="ECO:0000256" key="2">
    <source>
        <dbReference type="ARBA" id="ARBA00023015"/>
    </source>
</evidence>
<dbReference type="EMBL" id="CP001778">
    <property type="protein sequence ID" value="ADD44189.1"/>
    <property type="molecule type" value="Genomic_DNA"/>
</dbReference>
<dbReference type="Gene3D" id="6.10.140.850">
    <property type="match status" value="1"/>
</dbReference>
<keyword evidence="6" id="KW-1185">Reference proteome</keyword>
<keyword evidence="2" id="KW-0805">Transcription regulation</keyword>
<dbReference type="Proteomes" id="UP000000844">
    <property type="component" value="Chromosome"/>
</dbReference>
<dbReference type="AlphaFoldDB" id="D3Q6E6"/>
<dbReference type="SUPFAM" id="SSF46785">
    <property type="entry name" value="Winged helix' DNA-binding domain"/>
    <property type="match status" value="1"/>
</dbReference>
<protein>
    <submittedName>
        <fullName evidence="5">Transcriptional repressor, CopY family</fullName>
    </submittedName>
</protein>
<keyword evidence="3" id="KW-0238">DNA-binding</keyword>
<evidence type="ECO:0000256" key="1">
    <source>
        <dbReference type="ARBA" id="ARBA00011046"/>
    </source>
</evidence>
<gene>
    <name evidence="5" type="ordered locus">Snas_4544</name>
</gene>
<dbReference type="RefSeq" id="WP_013019760.1">
    <property type="nucleotide sequence ID" value="NC_013947.1"/>
</dbReference>
<dbReference type="HOGENOM" id="CLU_119090_1_0_11"/>
<dbReference type="KEGG" id="sna:Snas_4544"/>
<dbReference type="eggNOG" id="COG3682">
    <property type="taxonomic scope" value="Bacteria"/>
</dbReference>
<accession>D3Q6E6</accession>
<evidence type="ECO:0000313" key="5">
    <source>
        <dbReference type="EMBL" id="ADD44189.1"/>
    </source>
</evidence>
<organism evidence="5 6">
    <name type="scientific">Stackebrandtia nassauensis (strain DSM 44728 / CIP 108903 / NRRL B-16338 / NBRC 102104 / LLR-40K-21)</name>
    <dbReference type="NCBI Taxonomy" id="446470"/>
    <lineage>
        <taxon>Bacteria</taxon>
        <taxon>Bacillati</taxon>
        <taxon>Actinomycetota</taxon>
        <taxon>Actinomycetes</taxon>
        <taxon>Glycomycetales</taxon>
        <taxon>Glycomycetaceae</taxon>
        <taxon>Stackebrandtia</taxon>
    </lineage>
</organism>
<sequence length="125" mass="13815">MARLGELEHAIMEVLWSDPEPQTARQVRDALTDRDLAATTILTVLSRLEAKGLVTRDRSSRAHRYQPTDAREVHVAALMRQALDSAPDADAALARFADAVTAEEAQALTEALDEAMRRRHKEGGK</sequence>
<dbReference type="STRING" id="446470.Snas_4544"/>
<name>D3Q6E6_STANL</name>
<evidence type="ECO:0000256" key="3">
    <source>
        <dbReference type="ARBA" id="ARBA00023125"/>
    </source>
</evidence>
<dbReference type="Gene3D" id="1.10.10.10">
    <property type="entry name" value="Winged helix-like DNA-binding domain superfamily/Winged helix DNA-binding domain"/>
    <property type="match status" value="1"/>
</dbReference>